<proteinExistence type="predicted"/>
<dbReference type="EMBL" id="QENU01000005">
    <property type="protein sequence ID" value="PVX39785.1"/>
    <property type="molecule type" value="Genomic_DNA"/>
</dbReference>
<dbReference type="AlphaFoldDB" id="A0A2U0T850"/>
<name>A0A2U0T850_9PAST</name>
<gene>
    <name evidence="1" type="ORF">C8D76_105128</name>
</gene>
<organism evidence="1 2">
    <name type="scientific">Alitibacter langaaensis DSM 22999</name>
    <dbReference type="NCBI Taxonomy" id="1122935"/>
    <lineage>
        <taxon>Bacteria</taxon>
        <taxon>Pseudomonadati</taxon>
        <taxon>Pseudomonadota</taxon>
        <taxon>Gammaproteobacteria</taxon>
        <taxon>Pasteurellales</taxon>
        <taxon>Pasteurellaceae</taxon>
        <taxon>Alitibacter</taxon>
    </lineage>
</organism>
<comment type="caution">
    <text evidence="1">The sequence shown here is derived from an EMBL/GenBank/DDBJ whole genome shotgun (WGS) entry which is preliminary data.</text>
</comment>
<protein>
    <submittedName>
        <fullName evidence="1">Uncharacterized protein</fullName>
    </submittedName>
</protein>
<keyword evidence="2" id="KW-1185">Reference proteome</keyword>
<accession>A0A2U0T850</accession>
<reference evidence="1 2" key="1">
    <citation type="submission" date="2018-05" db="EMBL/GenBank/DDBJ databases">
        <title>Genomic Encyclopedia of Type Strains, Phase IV (KMG-IV): sequencing the most valuable type-strain genomes for metagenomic binning, comparative biology and taxonomic classification.</title>
        <authorList>
            <person name="Goeker M."/>
        </authorList>
    </citation>
    <scope>NUCLEOTIDE SEQUENCE [LARGE SCALE GENOMIC DNA]</scope>
    <source>
        <strain evidence="1 2">DSM 22999</strain>
    </source>
</reference>
<evidence type="ECO:0000313" key="2">
    <source>
        <dbReference type="Proteomes" id="UP000245909"/>
    </source>
</evidence>
<evidence type="ECO:0000313" key="1">
    <source>
        <dbReference type="EMBL" id="PVX39785.1"/>
    </source>
</evidence>
<dbReference type="Proteomes" id="UP000245909">
    <property type="component" value="Unassembled WGS sequence"/>
</dbReference>
<sequence length="126" mass="14711">MKSIMSIDIHSIYFDDEIGNIHDTVQDDTVWLALENEEGLSWDDVMEQQEESDVILPSPYYEFLQSEENEPFPEFSSAYACFQAQQKISQIDALMETFEKPIIASEMNEYWIDGYTITQKIITNIH</sequence>